<protein>
    <submittedName>
        <fullName evidence="4">15-hydroxyprostaglandin dehydrogenase [NAD(+)]</fullName>
    </submittedName>
</protein>
<dbReference type="PRINTS" id="PR00080">
    <property type="entry name" value="SDRFAMILY"/>
</dbReference>
<evidence type="ECO:0000313" key="5">
    <source>
        <dbReference type="Proteomes" id="UP000187429"/>
    </source>
</evidence>
<dbReference type="PRINTS" id="PR00081">
    <property type="entry name" value="GDHRDH"/>
</dbReference>
<dbReference type="InterPro" id="IPR002347">
    <property type="entry name" value="SDR_fam"/>
</dbReference>
<comment type="caution">
    <text evidence="4">The sequence shown here is derived from an EMBL/GenBank/DDBJ whole genome shotgun (WGS) entry which is preliminary data.</text>
</comment>
<dbReference type="AlphaFoldDB" id="A0A1R1X4B3"/>
<reference evidence="5" key="1">
    <citation type="submission" date="2017-01" db="EMBL/GenBank/DDBJ databases">
        <authorList>
            <person name="Wang Y."/>
            <person name="White M."/>
            <person name="Kvist S."/>
            <person name="Moncalvo J.-M."/>
        </authorList>
    </citation>
    <scope>NUCLEOTIDE SEQUENCE [LARGE SCALE GENOMIC DNA]</scope>
    <source>
        <strain evidence="5">ID-206-W2</strain>
    </source>
</reference>
<dbReference type="Pfam" id="PF00106">
    <property type="entry name" value="adh_short"/>
    <property type="match status" value="1"/>
</dbReference>
<accession>A0A1R1X4B3</accession>
<organism evidence="4 5">
    <name type="scientific">Smittium culicis</name>
    <dbReference type="NCBI Taxonomy" id="133412"/>
    <lineage>
        <taxon>Eukaryota</taxon>
        <taxon>Fungi</taxon>
        <taxon>Fungi incertae sedis</taxon>
        <taxon>Zoopagomycota</taxon>
        <taxon>Kickxellomycotina</taxon>
        <taxon>Harpellomycetes</taxon>
        <taxon>Harpellales</taxon>
        <taxon>Legeriomycetaceae</taxon>
        <taxon>Smittium</taxon>
    </lineage>
</organism>
<dbReference type="OrthoDB" id="417891at2759"/>
<dbReference type="SUPFAM" id="SSF51735">
    <property type="entry name" value="NAD(P)-binding Rossmann-fold domains"/>
    <property type="match status" value="1"/>
</dbReference>
<dbReference type="Proteomes" id="UP000187429">
    <property type="component" value="Unassembled WGS sequence"/>
</dbReference>
<evidence type="ECO:0000256" key="1">
    <source>
        <dbReference type="ARBA" id="ARBA00006484"/>
    </source>
</evidence>
<dbReference type="Gene3D" id="3.40.50.720">
    <property type="entry name" value="NAD(P)-binding Rossmann-like Domain"/>
    <property type="match status" value="1"/>
</dbReference>
<dbReference type="PANTHER" id="PTHR44229:SF4">
    <property type="entry name" value="15-HYDROXYPROSTAGLANDIN DEHYDROGENASE [NAD(+)]"/>
    <property type="match status" value="1"/>
</dbReference>
<keyword evidence="5" id="KW-1185">Reference proteome</keyword>
<dbReference type="GO" id="GO:0016616">
    <property type="term" value="F:oxidoreductase activity, acting on the CH-OH group of donors, NAD or NADP as acceptor"/>
    <property type="evidence" value="ECO:0007669"/>
    <property type="project" value="TreeGrafter"/>
</dbReference>
<evidence type="ECO:0000313" key="4">
    <source>
        <dbReference type="EMBL" id="OMJ09486.1"/>
    </source>
</evidence>
<dbReference type="InterPro" id="IPR036291">
    <property type="entry name" value="NAD(P)-bd_dom_sf"/>
</dbReference>
<keyword evidence="2" id="KW-0560">Oxidoreductase</keyword>
<sequence>MDINNKVAIVTGGSQGIGKGMTENLIRRGAKVVIADVKDGSAVADELNKQHGKKVCVYQFCDVSKSSDNQAAIDRAIAEFGRFDILVNNAGVGGGNLWSETDRSGLDKVMLIDLISVMDFSRIAVRYWNSQPEATSSPESLQAAIVNVASNMAFFPAAYGPGYGAAKAGVVHFTATCASLMPRIKVNAVAPNYADTAMFAQATDSAQETDAEKVARLNGVLTVQEVVNQMIRCIEDPALVGDTIKLIANMKPLVHKQRKASRL</sequence>
<evidence type="ECO:0000256" key="2">
    <source>
        <dbReference type="ARBA" id="ARBA00023002"/>
    </source>
</evidence>
<name>A0A1R1X4B3_9FUNG</name>
<evidence type="ECO:0000256" key="3">
    <source>
        <dbReference type="RuleBase" id="RU000363"/>
    </source>
</evidence>
<proteinExistence type="inferred from homology"/>
<dbReference type="PANTHER" id="PTHR44229">
    <property type="entry name" value="15-HYDROXYPROSTAGLANDIN DEHYDROGENASE [NAD(+)]"/>
    <property type="match status" value="1"/>
</dbReference>
<comment type="similarity">
    <text evidence="1 3">Belongs to the short-chain dehydrogenases/reductases (SDR) family.</text>
</comment>
<dbReference type="EMBL" id="LSSM01007030">
    <property type="protein sequence ID" value="OMJ09486.1"/>
    <property type="molecule type" value="Genomic_DNA"/>
</dbReference>
<dbReference type="GO" id="GO:0005737">
    <property type="term" value="C:cytoplasm"/>
    <property type="evidence" value="ECO:0007669"/>
    <property type="project" value="TreeGrafter"/>
</dbReference>
<gene>
    <name evidence="4" type="ORF">AYI69_g10640</name>
</gene>